<gene>
    <name evidence="2" type="ORF">VZT92_010224</name>
</gene>
<feature type="compositionally biased region" description="Acidic residues" evidence="1">
    <location>
        <begin position="45"/>
        <end position="85"/>
    </location>
</feature>
<evidence type="ECO:0000313" key="3">
    <source>
        <dbReference type="Proteomes" id="UP001488805"/>
    </source>
</evidence>
<accession>A0AAW1FDG2</accession>
<protein>
    <submittedName>
        <fullName evidence="2">Uncharacterized protein</fullName>
    </submittedName>
</protein>
<evidence type="ECO:0000313" key="2">
    <source>
        <dbReference type="EMBL" id="KAK9532859.1"/>
    </source>
</evidence>
<evidence type="ECO:0000256" key="1">
    <source>
        <dbReference type="SAM" id="MobiDB-lite"/>
    </source>
</evidence>
<sequence length="85" mass="10076">MNEDEQQVCDERAGLFSLHPALPEFPKRRRRIGIHSKFSGRDHADEEEQEQDDENKDDEDEDEEDEFEPSEGSENEMETEILDYM</sequence>
<keyword evidence="3" id="KW-1185">Reference proteome</keyword>
<proteinExistence type="predicted"/>
<dbReference type="Proteomes" id="UP001488805">
    <property type="component" value="Unassembled WGS sequence"/>
</dbReference>
<feature type="region of interest" description="Disordered" evidence="1">
    <location>
        <begin position="18"/>
        <end position="85"/>
    </location>
</feature>
<reference evidence="2 3" key="1">
    <citation type="journal article" date="2024" name="Genome Biol. Evol.">
        <title>Chromosome-level genome assembly of the viviparous eelpout Zoarces viviparus.</title>
        <authorList>
            <person name="Fuhrmann N."/>
            <person name="Brasseur M.V."/>
            <person name="Bakowski C.E."/>
            <person name="Podsiadlowski L."/>
            <person name="Prost S."/>
            <person name="Krehenwinkel H."/>
            <person name="Mayer C."/>
        </authorList>
    </citation>
    <scope>NUCLEOTIDE SEQUENCE [LARGE SCALE GENOMIC DNA]</scope>
    <source>
        <strain evidence="2">NO-MEL_2022_Ind0_liver</strain>
    </source>
</reference>
<dbReference type="EMBL" id="JBCEZU010000078">
    <property type="protein sequence ID" value="KAK9532859.1"/>
    <property type="molecule type" value="Genomic_DNA"/>
</dbReference>
<name>A0AAW1FDG2_ZOAVI</name>
<dbReference type="AlphaFoldDB" id="A0AAW1FDG2"/>
<comment type="caution">
    <text evidence="2">The sequence shown here is derived from an EMBL/GenBank/DDBJ whole genome shotgun (WGS) entry which is preliminary data.</text>
</comment>
<organism evidence="2 3">
    <name type="scientific">Zoarces viviparus</name>
    <name type="common">Viviparous eelpout</name>
    <name type="synonym">Blennius viviparus</name>
    <dbReference type="NCBI Taxonomy" id="48416"/>
    <lineage>
        <taxon>Eukaryota</taxon>
        <taxon>Metazoa</taxon>
        <taxon>Chordata</taxon>
        <taxon>Craniata</taxon>
        <taxon>Vertebrata</taxon>
        <taxon>Euteleostomi</taxon>
        <taxon>Actinopterygii</taxon>
        <taxon>Neopterygii</taxon>
        <taxon>Teleostei</taxon>
        <taxon>Neoteleostei</taxon>
        <taxon>Acanthomorphata</taxon>
        <taxon>Eupercaria</taxon>
        <taxon>Perciformes</taxon>
        <taxon>Cottioidei</taxon>
        <taxon>Zoarcales</taxon>
        <taxon>Zoarcidae</taxon>
        <taxon>Zoarcinae</taxon>
        <taxon>Zoarces</taxon>
    </lineage>
</organism>